<evidence type="ECO:0000313" key="4">
    <source>
        <dbReference type="EMBL" id="GAP30350.1"/>
    </source>
</evidence>
<dbReference type="EMBL" id="BBYQ01000078">
    <property type="protein sequence ID" value="GAP30350.1"/>
    <property type="molecule type" value="Genomic_DNA"/>
</dbReference>
<dbReference type="EMBL" id="CP017839">
    <property type="protein sequence ID" value="APA99610.1"/>
    <property type="molecule type" value="Genomic_DNA"/>
</dbReference>
<reference evidence="5" key="1">
    <citation type="submission" date="2015-07" db="EMBL/GenBank/DDBJ databases">
        <title>Nocardia seriolae U-1 whole genome shotgun sequence.</title>
        <authorList>
            <person name="Imajoh M."/>
            <person name="Fukumoto Y."/>
            <person name="Sukeda M."/>
            <person name="Yamane J."/>
            <person name="Yamasaki K."/>
            <person name="Shimizu M."/>
            <person name="Ohnishi K."/>
            <person name="Oshima S."/>
        </authorList>
    </citation>
    <scope>NUCLEOTIDE SEQUENCE [LARGE SCALE GENOMIC DNA]</scope>
    <source>
        <strain evidence="5">U-1</strain>
    </source>
</reference>
<keyword evidence="5" id="KW-1185">Reference proteome</keyword>
<keyword evidence="2" id="KW-0472">Membrane</keyword>
<dbReference type="OrthoDB" id="4545807at2"/>
<reference evidence="3 6" key="3">
    <citation type="submission" date="2016-10" db="EMBL/GenBank/DDBJ databases">
        <title>Genome sequence of Nocardia seriolae strain EM150506, isolated from Anguila japonica.</title>
        <authorList>
            <person name="Han H.-J."/>
        </authorList>
    </citation>
    <scope>NUCLEOTIDE SEQUENCE [LARGE SCALE GENOMIC DNA]</scope>
    <source>
        <strain evidence="3 6">EM150506</strain>
    </source>
</reference>
<evidence type="ECO:0000313" key="3">
    <source>
        <dbReference type="EMBL" id="APA99610.1"/>
    </source>
</evidence>
<feature type="region of interest" description="Disordered" evidence="1">
    <location>
        <begin position="22"/>
        <end position="67"/>
    </location>
</feature>
<dbReference type="AlphaFoldDB" id="A0A0B8NFB5"/>
<keyword evidence="2" id="KW-0812">Transmembrane</keyword>
<dbReference type="RefSeq" id="WP_052086601.1">
    <property type="nucleotide sequence ID" value="NZ_AP017900.1"/>
</dbReference>
<gene>
    <name evidence="3" type="ORF">NS506_05564</name>
    <name evidence="4" type="ORF">NSK11_contig00078-0026</name>
</gene>
<organism evidence="4 5">
    <name type="scientific">Nocardia seriolae</name>
    <dbReference type="NCBI Taxonomy" id="37332"/>
    <lineage>
        <taxon>Bacteria</taxon>
        <taxon>Bacillati</taxon>
        <taxon>Actinomycetota</taxon>
        <taxon>Actinomycetes</taxon>
        <taxon>Mycobacteriales</taxon>
        <taxon>Nocardiaceae</taxon>
        <taxon>Nocardia</taxon>
    </lineage>
</organism>
<name>A0A0B8NFB5_9NOCA</name>
<evidence type="ECO:0000313" key="5">
    <source>
        <dbReference type="Proteomes" id="UP000037179"/>
    </source>
</evidence>
<evidence type="ECO:0000313" key="6">
    <source>
        <dbReference type="Proteomes" id="UP000180166"/>
    </source>
</evidence>
<protein>
    <submittedName>
        <fullName evidence="4">Uncharacterized protein</fullName>
    </submittedName>
</protein>
<accession>A0A0B8NFB5</accession>
<sequence length="219" mass="23151">MQSDVPAAEMLKSYKKVSRWYPALDPDAQAPAPEQPDTEPAFTDEGGPARFPHYIRDAEPEDDIPPVPESVLRRNHFDGAWSDWMTDRGESDSYTPPARYRGGTVVEFPTESDETGAGHPDRATELLDALDEKAPARSERTRARRFFGLAFVFVAIVLLATAGGVALYVLNSPGGTPQSGGAPEAGPGSGPVAVAAAYNEMTAPAMIGDHGPAAGVTAG</sequence>
<dbReference type="GeneID" id="93374069"/>
<evidence type="ECO:0000256" key="2">
    <source>
        <dbReference type="SAM" id="Phobius"/>
    </source>
</evidence>
<dbReference type="Proteomes" id="UP000037179">
    <property type="component" value="Unassembled WGS sequence"/>
</dbReference>
<keyword evidence="2" id="KW-1133">Transmembrane helix</keyword>
<dbReference type="Proteomes" id="UP000180166">
    <property type="component" value="Chromosome"/>
</dbReference>
<dbReference type="KEGG" id="nsr:NS506_05564"/>
<feature type="compositionally biased region" description="Low complexity" evidence="1">
    <location>
        <begin position="22"/>
        <end position="32"/>
    </location>
</feature>
<evidence type="ECO:0000256" key="1">
    <source>
        <dbReference type="SAM" id="MobiDB-lite"/>
    </source>
</evidence>
<proteinExistence type="predicted"/>
<feature type="transmembrane region" description="Helical" evidence="2">
    <location>
        <begin position="146"/>
        <end position="170"/>
    </location>
</feature>
<reference evidence="4 5" key="2">
    <citation type="journal article" date="2016" name="Genome Announc.">
        <title>Draft Genome Sequence of Erythromycin- and Oxytetracycline-Sensitive Nocardia seriolae Strain U-1 (NBRC 110359).</title>
        <authorList>
            <person name="Imajoh M."/>
            <person name="Sukeda M."/>
            <person name="Shimizu M."/>
            <person name="Yamane J."/>
            <person name="Ohnishi K."/>
            <person name="Oshima S."/>
        </authorList>
    </citation>
    <scope>NUCLEOTIDE SEQUENCE [LARGE SCALE GENOMIC DNA]</scope>
    <source>
        <strain evidence="4 5">U-1</strain>
    </source>
</reference>